<evidence type="ECO:0000313" key="2">
    <source>
        <dbReference type="Proteomes" id="UP000580861"/>
    </source>
</evidence>
<name>A0A841B9J7_9PSEU</name>
<dbReference type="AlphaFoldDB" id="A0A841B9J7"/>
<dbReference type="Proteomes" id="UP000580861">
    <property type="component" value="Unassembled WGS sequence"/>
</dbReference>
<protein>
    <submittedName>
        <fullName evidence="1">Uncharacterized protein</fullName>
    </submittedName>
</protein>
<dbReference type="RefSeq" id="WP_184900393.1">
    <property type="nucleotide sequence ID" value="NZ_JACHMX010000001.1"/>
</dbReference>
<keyword evidence="2" id="KW-1185">Reference proteome</keyword>
<comment type="caution">
    <text evidence="1">The sequence shown here is derived from an EMBL/GenBank/DDBJ whole genome shotgun (WGS) entry which is preliminary data.</text>
</comment>
<reference evidence="1 2" key="1">
    <citation type="submission" date="2020-08" db="EMBL/GenBank/DDBJ databases">
        <title>Sequencing the genomes of 1000 actinobacteria strains.</title>
        <authorList>
            <person name="Klenk H.-P."/>
        </authorList>
    </citation>
    <scope>NUCLEOTIDE SEQUENCE [LARGE SCALE GENOMIC DNA]</scope>
    <source>
        <strain evidence="1 2">DSM 45272</strain>
    </source>
</reference>
<accession>A0A841B9J7</accession>
<proteinExistence type="predicted"/>
<gene>
    <name evidence="1" type="ORF">HDA45_005668</name>
</gene>
<sequence>MDELIADLDTGTFAKVDGFAVQLFQRANLPGHVLRFVDGGDAVLAEFSWWDHVEVTLRGWTLDDIPLGTPEEPFRDLDQCWLLLIWRDGDDVLIAETDVPGVPGFERQSRVPASDYFDAWKAALTWARATDSR</sequence>
<organism evidence="1 2">
    <name type="scientific">Amycolatopsis umgeniensis</name>
    <dbReference type="NCBI Taxonomy" id="336628"/>
    <lineage>
        <taxon>Bacteria</taxon>
        <taxon>Bacillati</taxon>
        <taxon>Actinomycetota</taxon>
        <taxon>Actinomycetes</taxon>
        <taxon>Pseudonocardiales</taxon>
        <taxon>Pseudonocardiaceae</taxon>
        <taxon>Amycolatopsis</taxon>
    </lineage>
</organism>
<evidence type="ECO:0000313" key="1">
    <source>
        <dbReference type="EMBL" id="MBB5855581.1"/>
    </source>
</evidence>
<dbReference type="EMBL" id="JACHMX010000001">
    <property type="protein sequence ID" value="MBB5855581.1"/>
    <property type="molecule type" value="Genomic_DNA"/>
</dbReference>